<feature type="compositionally biased region" description="Low complexity" evidence="1">
    <location>
        <begin position="9"/>
        <end position="22"/>
    </location>
</feature>
<evidence type="ECO:0000313" key="2">
    <source>
        <dbReference type="EMBL" id="KAK6591134.1"/>
    </source>
</evidence>
<evidence type="ECO:0000256" key="1">
    <source>
        <dbReference type="SAM" id="MobiDB-lite"/>
    </source>
</evidence>
<comment type="caution">
    <text evidence="2">The sequence shown here is derived from an EMBL/GenBank/DDBJ whole genome shotgun (WGS) entry which is preliminary data.</text>
</comment>
<dbReference type="AlphaFoldDB" id="A0AAV9Y2R5"/>
<dbReference type="EMBL" id="JAWDEY010000002">
    <property type="protein sequence ID" value="KAK6591134.1"/>
    <property type="molecule type" value="Genomic_DNA"/>
</dbReference>
<protein>
    <submittedName>
        <fullName evidence="2">Uncharacterized protein</fullName>
    </submittedName>
</protein>
<reference evidence="2 3" key="1">
    <citation type="submission" date="2023-10" db="EMBL/GenBank/DDBJ databases">
        <title>Comparative genomics analysis reveals potential genetic determinants of host preference in Cryptosporidium xiaoi.</title>
        <authorList>
            <person name="Xiao L."/>
            <person name="Li J."/>
        </authorList>
    </citation>
    <scope>NUCLEOTIDE SEQUENCE [LARGE SCALE GENOMIC DNA]</scope>
    <source>
        <strain evidence="2 3">52996</strain>
    </source>
</reference>
<feature type="region of interest" description="Disordered" evidence="1">
    <location>
        <begin position="1"/>
        <end position="27"/>
    </location>
</feature>
<evidence type="ECO:0000313" key="3">
    <source>
        <dbReference type="Proteomes" id="UP001311799"/>
    </source>
</evidence>
<proteinExistence type="predicted"/>
<keyword evidence="3" id="KW-1185">Reference proteome</keyword>
<sequence>MDFKKKEPGLSLSLESMLPSSGKDATSIDSFNVINENLLTPIENEVRMSDKQERSSDTSSKKKYKKNLIWDGPRWDLAHFDPSMSARERKKLIYYETLFNKLENDNFLMKCNENTSNINRQIGNRGRKGRNNTVRSIINTRGSENKYKCENNCRSDSTNNTENRKIDKYTNNIQCTNNETIECGVTDSSTPYRSGKSKSCNTTSIDNYREHCKSVDYASNTAVEGENSSIRRYHDWRIKLLSKAGSLQMTPLRAQKL</sequence>
<accession>A0AAV9Y2R5</accession>
<name>A0AAV9Y2R5_9CRYT</name>
<feature type="region of interest" description="Disordered" evidence="1">
    <location>
        <begin position="44"/>
        <end position="63"/>
    </location>
</feature>
<feature type="compositionally biased region" description="Basic and acidic residues" evidence="1">
    <location>
        <begin position="44"/>
        <end position="60"/>
    </location>
</feature>
<dbReference type="Proteomes" id="UP001311799">
    <property type="component" value="Unassembled WGS sequence"/>
</dbReference>
<organism evidence="2 3">
    <name type="scientific">Cryptosporidium xiaoi</name>
    <dbReference type="NCBI Taxonomy" id="659607"/>
    <lineage>
        <taxon>Eukaryota</taxon>
        <taxon>Sar</taxon>
        <taxon>Alveolata</taxon>
        <taxon>Apicomplexa</taxon>
        <taxon>Conoidasida</taxon>
        <taxon>Coccidia</taxon>
        <taxon>Eucoccidiorida</taxon>
        <taxon>Eimeriorina</taxon>
        <taxon>Cryptosporidiidae</taxon>
        <taxon>Cryptosporidium</taxon>
    </lineage>
</organism>
<gene>
    <name evidence="2" type="ORF">RS030_111709</name>
</gene>